<proteinExistence type="predicted"/>
<name>A0A813LBS5_POLGL</name>
<protein>
    <submittedName>
        <fullName evidence="2">Uncharacterized protein</fullName>
    </submittedName>
</protein>
<dbReference type="Proteomes" id="UP000626109">
    <property type="component" value="Unassembled WGS sequence"/>
</dbReference>
<accession>A0A813LBS5</accession>
<feature type="region of interest" description="Disordered" evidence="1">
    <location>
        <begin position="42"/>
        <end position="87"/>
    </location>
</feature>
<feature type="compositionally biased region" description="Low complexity" evidence="1">
    <location>
        <begin position="61"/>
        <end position="78"/>
    </location>
</feature>
<dbReference type="AlphaFoldDB" id="A0A813LBS5"/>
<gene>
    <name evidence="2" type="ORF">PGLA2088_LOCUS42267</name>
</gene>
<evidence type="ECO:0000256" key="1">
    <source>
        <dbReference type="SAM" id="MobiDB-lite"/>
    </source>
</evidence>
<sequence>MARPSLQAVCLVSASLAGASVILFVSTLLARRKRAVHCADQHYSAEAQSTADPDVSGLSDNNKNSNKQQQQQQKLQQQVPPPVPAAGSMPSCAERYLAIEFWIGRAFWHSIGEEASSEVTAHILNFLDEEAGARRALREAAAQVEVIVLQLARAVAAGKLQQQQQQQQEQQQQETARALASLSGARQHLEEITACMGDEFWLKARLGPIQMSISTFSALERQKLLLDIDADALPFPGQQLAEVAERLCTATAFVLSEVWEEDEAARMELMASSPARLSWLRTRRP</sequence>
<evidence type="ECO:0000313" key="2">
    <source>
        <dbReference type="EMBL" id="CAE8722001.1"/>
    </source>
</evidence>
<feature type="non-terminal residue" evidence="2">
    <location>
        <position position="1"/>
    </location>
</feature>
<reference evidence="2" key="1">
    <citation type="submission" date="2021-02" db="EMBL/GenBank/DDBJ databases">
        <authorList>
            <person name="Dougan E. K."/>
            <person name="Rhodes N."/>
            <person name="Thang M."/>
            <person name="Chan C."/>
        </authorList>
    </citation>
    <scope>NUCLEOTIDE SEQUENCE</scope>
</reference>
<comment type="caution">
    <text evidence="2">The sequence shown here is derived from an EMBL/GenBank/DDBJ whole genome shotgun (WGS) entry which is preliminary data.</text>
</comment>
<organism evidence="2 3">
    <name type="scientific">Polarella glacialis</name>
    <name type="common">Dinoflagellate</name>
    <dbReference type="NCBI Taxonomy" id="89957"/>
    <lineage>
        <taxon>Eukaryota</taxon>
        <taxon>Sar</taxon>
        <taxon>Alveolata</taxon>
        <taxon>Dinophyceae</taxon>
        <taxon>Suessiales</taxon>
        <taxon>Suessiaceae</taxon>
        <taxon>Polarella</taxon>
    </lineage>
</organism>
<dbReference type="EMBL" id="CAJNNW010034217">
    <property type="protein sequence ID" value="CAE8722001.1"/>
    <property type="molecule type" value="Genomic_DNA"/>
</dbReference>
<evidence type="ECO:0000313" key="3">
    <source>
        <dbReference type="Proteomes" id="UP000626109"/>
    </source>
</evidence>